<dbReference type="InterPro" id="IPR029058">
    <property type="entry name" value="AB_hydrolase_fold"/>
</dbReference>
<dbReference type="InterPro" id="IPR050309">
    <property type="entry name" value="Type-B_Carboxylest/Lipase"/>
</dbReference>
<dbReference type="GO" id="GO:0016787">
    <property type="term" value="F:hydrolase activity"/>
    <property type="evidence" value="ECO:0007669"/>
    <property type="project" value="UniProtKB-KW"/>
</dbReference>
<feature type="chain" id="PRO_5005140130" description="Carboxylic ester hydrolase" evidence="3">
    <location>
        <begin position="19"/>
        <end position="541"/>
    </location>
</feature>
<dbReference type="OrthoDB" id="408631at2759"/>
<evidence type="ECO:0000256" key="1">
    <source>
        <dbReference type="ARBA" id="ARBA00005964"/>
    </source>
</evidence>
<reference evidence="5 6" key="1">
    <citation type="journal article" date="2012" name="Proc. Natl. Acad. Sci. U.S.A.">
        <title>Comparative genomics of Ceriporiopsis subvermispora and Phanerochaete chrysosporium provide insight into selective ligninolysis.</title>
        <authorList>
            <person name="Fernandez-Fueyo E."/>
            <person name="Ruiz-Duenas F.J."/>
            <person name="Ferreira P."/>
            <person name="Floudas D."/>
            <person name="Hibbett D.S."/>
            <person name="Canessa P."/>
            <person name="Larrondo L.F."/>
            <person name="James T.Y."/>
            <person name="Seelenfreund D."/>
            <person name="Lobos S."/>
            <person name="Polanco R."/>
            <person name="Tello M."/>
            <person name="Honda Y."/>
            <person name="Watanabe T."/>
            <person name="Watanabe T."/>
            <person name="Ryu J.S."/>
            <person name="Kubicek C.P."/>
            <person name="Schmoll M."/>
            <person name="Gaskell J."/>
            <person name="Hammel K.E."/>
            <person name="St John F.J."/>
            <person name="Vanden Wymelenberg A."/>
            <person name="Sabat G."/>
            <person name="Splinter BonDurant S."/>
            <person name="Syed K."/>
            <person name="Yadav J.S."/>
            <person name="Doddapaneni H."/>
            <person name="Subramanian V."/>
            <person name="Lavin J.L."/>
            <person name="Oguiza J.A."/>
            <person name="Perez G."/>
            <person name="Pisabarro A.G."/>
            <person name="Ramirez L."/>
            <person name="Santoyo F."/>
            <person name="Master E."/>
            <person name="Coutinho P.M."/>
            <person name="Henrissat B."/>
            <person name="Lombard V."/>
            <person name="Magnuson J.K."/>
            <person name="Kuees U."/>
            <person name="Hori C."/>
            <person name="Igarashi K."/>
            <person name="Samejima M."/>
            <person name="Held B.W."/>
            <person name="Barry K.W."/>
            <person name="LaButti K.M."/>
            <person name="Lapidus A."/>
            <person name="Lindquist E.A."/>
            <person name="Lucas S.M."/>
            <person name="Riley R."/>
            <person name="Salamov A.A."/>
            <person name="Hoffmeister D."/>
            <person name="Schwenk D."/>
            <person name="Hadar Y."/>
            <person name="Yarden O."/>
            <person name="de Vries R.P."/>
            <person name="Wiebenga A."/>
            <person name="Stenlid J."/>
            <person name="Eastwood D."/>
            <person name="Grigoriev I.V."/>
            <person name="Berka R.M."/>
            <person name="Blanchette R.A."/>
            <person name="Kersten P."/>
            <person name="Martinez A.T."/>
            <person name="Vicuna R."/>
            <person name="Cullen D."/>
        </authorList>
    </citation>
    <scope>NUCLEOTIDE SEQUENCE [LARGE SCALE GENOMIC DNA]</scope>
    <source>
        <strain evidence="5 6">B</strain>
    </source>
</reference>
<evidence type="ECO:0000256" key="3">
    <source>
        <dbReference type="RuleBase" id="RU361235"/>
    </source>
</evidence>
<feature type="signal peptide" evidence="3">
    <location>
        <begin position="1"/>
        <end position="18"/>
    </location>
</feature>
<dbReference type="STRING" id="914234.M2R4N6"/>
<dbReference type="PANTHER" id="PTHR11559">
    <property type="entry name" value="CARBOXYLESTERASE"/>
    <property type="match status" value="1"/>
</dbReference>
<proteinExistence type="inferred from homology"/>
<organism evidence="5 6">
    <name type="scientific">Ceriporiopsis subvermispora (strain B)</name>
    <name type="common">White-rot fungus</name>
    <name type="synonym">Gelatoporia subvermispora</name>
    <dbReference type="NCBI Taxonomy" id="914234"/>
    <lineage>
        <taxon>Eukaryota</taxon>
        <taxon>Fungi</taxon>
        <taxon>Dikarya</taxon>
        <taxon>Basidiomycota</taxon>
        <taxon>Agaricomycotina</taxon>
        <taxon>Agaricomycetes</taxon>
        <taxon>Polyporales</taxon>
        <taxon>Gelatoporiaceae</taxon>
        <taxon>Gelatoporia</taxon>
    </lineage>
</organism>
<dbReference type="InterPro" id="IPR019826">
    <property type="entry name" value="Carboxylesterase_B_AS"/>
</dbReference>
<evidence type="ECO:0000259" key="4">
    <source>
        <dbReference type="Pfam" id="PF00135"/>
    </source>
</evidence>
<dbReference type="HOGENOM" id="CLU_006586_10_6_1"/>
<feature type="domain" description="Carboxylesterase type B" evidence="4">
    <location>
        <begin position="41"/>
        <end position="513"/>
    </location>
</feature>
<dbReference type="InterPro" id="IPR002018">
    <property type="entry name" value="CarbesteraseB"/>
</dbReference>
<dbReference type="PROSITE" id="PS00122">
    <property type="entry name" value="CARBOXYLESTERASE_B_1"/>
    <property type="match status" value="1"/>
</dbReference>
<evidence type="ECO:0000313" key="6">
    <source>
        <dbReference type="Proteomes" id="UP000016930"/>
    </source>
</evidence>
<protein>
    <recommendedName>
        <fullName evidence="3">Carboxylic ester hydrolase</fullName>
        <ecNumber evidence="3">3.1.1.-</ecNumber>
    </recommendedName>
</protein>
<dbReference type="AlphaFoldDB" id="M2R4N6"/>
<dbReference type="Gene3D" id="3.40.50.1820">
    <property type="entry name" value="alpha/beta hydrolase"/>
    <property type="match status" value="1"/>
</dbReference>
<keyword evidence="2 3" id="KW-0378">Hydrolase</keyword>
<dbReference type="SUPFAM" id="SSF53474">
    <property type="entry name" value="alpha/beta-Hydrolases"/>
    <property type="match status" value="1"/>
</dbReference>
<gene>
    <name evidence="5" type="ORF">CERSUDRAFT_80903</name>
</gene>
<comment type="similarity">
    <text evidence="1 3">Belongs to the type-B carboxylesterase/lipase family.</text>
</comment>
<sequence length="541" mass="58806">MFLSPYALLAFTASFAYAAPSIVNPAVPPVVVLDNATFIGSTNGTVSKFLGIPFAEPPTGDLRFRLPVPVGPYNGTYNVTQYGLSCPQQSQNLFFTPAPIPEGEDCLNLNIWAPSDIQPGANLSVFVWIFGGGFQAGSNSADDGGVIVQRSIELGEPIVYVSMNYRISAFGFLASKEVEEAEVGNIGLWDQRQALRWVQEYISTFGGNPANVTIGGESAGAISVGLQMVTNGGNTEGLFRAAFMSSGSPVPVGNITHGQKYYDALVNDTGCFGTADTLECLRQVPYEKLKAAVDKSPNLSSTQGVNLPWLPRADGIFLTAPPQHLMLNGSVADIPFISGDCDDEGTAFSAFAAVRLDIQTDEQFVDWINETYFSTTPAGRLDELFTLYPDDPAQGSPFGTGNRYQITKQYKRMSALQGDLIFQAPRRFLLEQRSGKQNTWSYLFKGEKDPFLLGFLGSRHASDVPTYFGPGQMTDYLVNFVNHLNPNGPTVDLSWPKYTNASTNLLTFTGESAPFQLNITQDDFRVAAMNEVTELSLEYPL</sequence>
<dbReference type="Pfam" id="PF00135">
    <property type="entry name" value="COesterase"/>
    <property type="match status" value="1"/>
</dbReference>
<name>M2R4N6_CERS8</name>
<evidence type="ECO:0000256" key="2">
    <source>
        <dbReference type="ARBA" id="ARBA00022801"/>
    </source>
</evidence>
<keyword evidence="6" id="KW-1185">Reference proteome</keyword>
<dbReference type="EC" id="3.1.1.-" evidence="3"/>
<keyword evidence="3" id="KW-0732">Signal</keyword>
<dbReference type="Proteomes" id="UP000016930">
    <property type="component" value="Unassembled WGS sequence"/>
</dbReference>
<accession>M2R4N6</accession>
<evidence type="ECO:0000313" key="5">
    <source>
        <dbReference type="EMBL" id="EMD39510.1"/>
    </source>
</evidence>
<dbReference type="EMBL" id="KB445793">
    <property type="protein sequence ID" value="EMD39510.1"/>
    <property type="molecule type" value="Genomic_DNA"/>
</dbReference>
<dbReference type="SMR" id="M2R4N6"/>